<dbReference type="GO" id="GO:0051225">
    <property type="term" value="P:spindle assembly"/>
    <property type="evidence" value="ECO:0007669"/>
    <property type="project" value="TreeGrafter"/>
</dbReference>
<evidence type="ECO:0000256" key="2">
    <source>
        <dbReference type="SAM" id="Phobius"/>
    </source>
</evidence>
<gene>
    <name evidence="3" type="ORF">Cadr_000012020</name>
</gene>
<name>A0A5N4DRZ7_CAMDR</name>
<keyword evidence="2" id="KW-0812">Transmembrane</keyword>
<sequence length="127" mass="13922">MQGCSRYSTGLADMDLPIPLGDSQPGDTPGSPPASCPSEPDLQQALVPVVKELVPDRRPVWSQLCLQPLHPQQLRFTPRRVSRHPLIPVPVLGLLLLLLLLSILLLGQSPPPTWPHLQLCYLQPPPV</sequence>
<protein>
    <submittedName>
        <fullName evidence="3">Protein KASH5</fullName>
    </submittedName>
</protein>
<dbReference type="GO" id="GO:0007015">
    <property type="term" value="P:actin filament organization"/>
    <property type="evidence" value="ECO:0007669"/>
    <property type="project" value="TreeGrafter"/>
</dbReference>
<keyword evidence="4" id="KW-1185">Reference proteome</keyword>
<dbReference type="Proteomes" id="UP000299084">
    <property type="component" value="Unassembled WGS sequence"/>
</dbReference>
<organism evidence="3 4">
    <name type="scientific">Camelus dromedarius</name>
    <name type="common">Dromedary</name>
    <name type="synonym">Arabian camel</name>
    <dbReference type="NCBI Taxonomy" id="9838"/>
    <lineage>
        <taxon>Eukaryota</taxon>
        <taxon>Metazoa</taxon>
        <taxon>Chordata</taxon>
        <taxon>Craniata</taxon>
        <taxon>Vertebrata</taxon>
        <taxon>Euteleostomi</taxon>
        <taxon>Mammalia</taxon>
        <taxon>Eutheria</taxon>
        <taxon>Laurasiatheria</taxon>
        <taxon>Artiodactyla</taxon>
        <taxon>Tylopoda</taxon>
        <taxon>Camelidae</taxon>
        <taxon>Camelus</taxon>
    </lineage>
</organism>
<keyword evidence="2" id="KW-1133">Transmembrane helix</keyword>
<dbReference type="EMBL" id="JWIN03000009">
    <property type="protein sequence ID" value="KAB1273901.1"/>
    <property type="molecule type" value="Genomic_DNA"/>
</dbReference>
<feature type="transmembrane region" description="Helical" evidence="2">
    <location>
        <begin position="85"/>
        <end position="107"/>
    </location>
</feature>
<dbReference type="GO" id="GO:0000781">
    <property type="term" value="C:chromosome, telomeric region"/>
    <property type="evidence" value="ECO:0007669"/>
    <property type="project" value="TreeGrafter"/>
</dbReference>
<dbReference type="GO" id="GO:0090220">
    <property type="term" value="P:chromosome localization to nuclear envelope involved in homologous chromosome segregation"/>
    <property type="evidence" value="ECO:0007669"/>
    <property type="project" value="TreeGrafter"/>
</dbReference>
<comment type="caution">
    <text evidence="3">The sequence shown here is derived from an EMBL/GenBank/DDBJ whole genome shotgun (WGS) entry which is preliminary data.</text>
</comment>
<dbReference type="GO" id="GO:0034397">
    <property type="term" value="P:telomere localization"/>
    <property type="evidence" value="ECO:0007669"/>
    <property type="project" value="InterPro"/>
</dbReference>
<reference evidence="3 4" key="1">
    <citation type="journal article" date="2019" name="Mol. Ecol. Resour.">
        <title>Improving Illumina assemblies with Hi-C and long reads: an example with the North African dromedary.</title>
        <authorList>
            <person name="Elbers J.P."/>
            <person name="Rogers M.F."/>
            <person name="Perelman P.L."/>
            <person name="Proskuryakova A.A."/>
            <person name="Serdyukova N.A."/>
            <person name="Johnson W.E."/>
            <person name="Horin P."/>
            <person name="Corander J."/>
            <person name="Murphy D."/>
            <person name="Burger P.A."/>
        </authorList>
    </citation>
    <scope>NUCLEOTIDE SEQUENCE [LARGE SCALE GENOMIC DNA]</scope>
    <source>
        <strain evidence="3">Drom800</strain>
        <tissue evidence="3">Blood</tissue>
    </source>
</reference>
<dbReference type="GO" id="GO:0000800">
    <property type="term" value="C:lateral element"/>
    <property type="evidence" value="ECO:0007669"/>
    <property type="project" value="TreeGrafter"/>
</dbReference>
<dbReference type="GO" id="GO:0090619">
    <property type="term" value="C:meiotic spindle pole"/>
    <property type="evidence" value="ECO:0007669"/>
    <property type="project" value="TreeGrafter"/>
</dbReference>
<dbReference type="PANTHER" id="PTHR47300:SF1">
    <property type="entry name" value="PROTEIN KASH5"/>
    <property type="match status" value="1"/>
</dbReference>
<dbReference type="AlphaFoldDB" id="A0A5N4DRZ7"/>
<dbReference type="GO" id="GO:0007129">
    <property type="term" value="P:homologous chromosome pairing at meiosis"/>
    <property type="evidence" value="ECO:0007669"/>
    <property type="project" value="TreeGrafter"/>
</dbReference>
<feature type="region of interest" description="Disordered" evidence="1">
    <location>
        <begin position="1"/>
        <end position="40"/>
    </location>
</feature>
<dbReference type="GO" id="GO:0051653">
    <property type="term" value="P:spindle localization"/>
    <property type="evidence" value="ECO:0007669"/>
    <property type="project" value="TreeGrafter"/>
</dbReference>
<evidence type="ECO:0000313" key="4">
    <source>
        <dbReference type="Proteomes" id="UP000299084"/>
    </source>
</evidence>
<keyword evidence="2" id="KW-0472">Membrane</keyword>
<dbReference type="InterPro" id="IPR028170">
    <property type="entry name" value="KASH5"/>
</dbReference>
<proteinExistence type="predicted"/>
<dbReference type="GO" id="GO:0005640">
    <property type="term" value="C:nuclear outer membrane"/>
    <property type="evidence" value="ECO:0007669"/>
    <property type="project" value="TreeGrafter"/>
</dbReference>
<evidence type="ECO:0000313" key="3">
    <source>
        <dbReference type="EMBL" id="KAB1273901.1"/>
    </source>
</evidence>
<dbReference type="GO" id="GO:0070840">
    <property type="term" value="F:dynein complex binding"/>
    <property type="evidence" value="ECO:0007669"/>
    <property type="project" value="TreeGrafter"/>
</dbReference>
<dbReference type="GO" id="GO:0034993">
    <property type="term" value="C:meiotic nuclear membrane microtubule tethering complex"/>
    <property type="evidence" value="ECO:0007669"/>
    <property type="project" value="InterPro"/>
</dbReference>
<evidence type="ECO:0000256" key="1">
    <source>
        <dbReference type="SAM" id="MobiDB-lite"/>
    </source>
</evidence>
<accession>A0A5N4DRZ7</accession>
<dbReference type="PANTHER" id="PTHR47300">
    <property type="entry name" value="PROTEIN KASH5"/>
    <property type="match status" value="1"/>
</dbReference>